<evidence type="ECO:0000313" key="2">
    <source>
        <dbReference type="Proteomes" id="UP000440578"/>
    </source>
</evidence>
<reference evidence="1 2" key="1">
    <citation type="submission" date="2019-07" db="EMBL/GenBank/DDBJ databases">
        <title>Draft genome assembly of a fouling barnacle, Amphibalanus amphitrite (Darwin, 1854): The first reference genome for Thecostraca.</title>
        <authorList>
            <person name="Kim W."/>
        </authorList>
    </citation>
    <scope>NUCLEOTIDE SEQUENCE [LARGE SCALE GENOMIC DNA]</scope>
    <source>
        <strain evidence="1">SNU_AA5</strain>
        <tissue evidence="1">Soma without cirri and trophi</tissue>
    </source>
</reference>
<dbReference type="Proteomes" id="UP000440578">
    <property type="component" value="Unassembled WGS sequence"/>
</dbReference>
<dbReference type="AlphaFoldDB" id="A0A6A4WJR7"/>
<comment type="caution">
    <text evidence="1">The sequence shown here is derived from an EMBL/GenBank/DDBJ whole genome shotgun (WGS) entry which is preliminary data.</text>
</comment>
<dbReference type="EMBL" id="VIIS01001085">
    <property type="protein sequence ID" value="KAF0302171.1"/>
    <property type="molecule type" value="Genomic_DNA"/>
</dbReference>
<proteinExistence type="predicted"/>
<name>A0A6A4WJR7_AMPAM</name>
<organism evidence="1 2">
    <name type="scientific">Amphibalanus amphitrite</name>
    <name type="common">Striped barnacle</name>
    <name type="synonym">Balanus amphitrite</name>
    <dbReference type="NCBI Taxonomy" id="1232801"/>
    <lineage>
        <taxon>Eukaryota</taxon>
        <taxon>Metazoa</taxon>
        <taxon>Ecdysozoa</taxon>
        <taxon>Arthropoda</taxon>
        <taxon>Crustacea</taxon>
        <taxon>Multicrustacea</taxon>
        <taxon>Cirripedia</taxon>
        <taxon>Thoracica</taxon>
        <taxon>Thoracicalcarea</taxon>
        <taxon>Balanomorpha</taxon>
        <taxon>Balanoidea</taxon>
        <taxon>Balanidae</taxon>
        <taxon>Amphibalaninae</taxon>
        <taxon>Amphibalanus</taxon>
    </lineage>
</organism>
<gene>
    <name evidence="1" type="ORF">FJT64_025714</name>
</gene>
<keyword evidence="2" id="KW-1185">Reference proteome</keyword>
<evidence type="ECO:0000313" key="1">
    <source>
        <dbReference type="EMBL" id="KAF0302171.1"/>
    </source>
</evidence>
<accession>A0A6A4WJR7</accession>
<dbReference type="OrthoDB" id="5981550at2759"/>
<sequence>MTIGYCDIFRASQEEPVTVVSMCPSTVSVTVPVTGARVRQICQYCGNFYNAEANTNVALRRPQNGGVSLPLIAQVGRGPTAISAALLSHLGVNLSPLAMASVIYTPALPPIVSRSLHHHCRPLKAAHLHPRTAIRSKSLFASSLPPIKSRSSTSPHSHSF</sequence>
<protein>
    <submittedName>
        <fullName evidence="1">Uncharacterized protein</fullName>
    </submittedName>
</protein>